<dbReference type="InterPro" id="IPR035906">
    <property type="entry name" value="MetI-like_sf"/>
</dbReference>
<evidence type="ECO:0000256" key="4">
    <source>
        <dbReference type="ARBA" id="ARBA00022692"/>
    </source>
</evidence>
<feature type="transmembrane region" description="Helical" evidence="7">
    <location>
        <begin position="158"/>
        <end position="181"/>
    </location>
</feature>
<evidence type="ECO:0000259" key="8">
    <source>
        <dbReference type="PROSITE" id="PS50928"/>
    </source>
</evidence>
<keyword evidence="6 7" id="KW-0472">Membrane</keyword>
<dbReference type="GO" id="GO:0055085">
    <property type="term" value="P:transmembrane transport"/>
    <property type="evidence" value="ECO:0007669"/>
    <property type="project" value="InterPro"/>
</dbReference>
<evidence type="ECO:0000256" key="6">
    <source>
        <dbReference type="ARBA" id="ARBA00023136"/>
    </source>
</evidence>
<organism evidence="9 10">
    <name type="scientific">Candidatus Phosphoribacter hodrii</name>
    <dbReference type="NCBI Taxonomy" id="2953743"/>
    <lineage>
        <taxon>Bacteria</taxon>
        <taxon>Bacillati</taxon>
        <taxon>Actinomycetota</taxon>
        <taxon>Actinomycetes</taxon>
        <taxon>Micrococcales</taxon>
        <taxon>Dermatophilaceae</taxon>
        <taxon>Candidatus Phosphoribacter</taxon>
    </lineage>
</organism>
<evidence type="ECO:0000256" key="1">
    <source>
        <dbReference type="ARBA" id="ARBA00004651"/>
    </source>
</evidence>
<sequence length="336" mass="36188">MTGAADVSTTPRAHVRGVRRPLGPWASFLIRRLARLVVSVWVLITFAFLLIHLIPGDPVRAALGLTAPPDLVERTREGLGLNDPLLVQYGRYMHNLFTGDFGVSMINRLPVIDTVSHRLPNTLLLAVLAFVTIVLIAIPLGLGMAILTRDGRRRPLELGFTSSAMVIAAIPEFLAAVMLVYVFAVKTGWFPIAGKAGPNTFVLPVAALSIGAAAALSRLVRVEVLGVLGQDFIRTARSKRLRNARIYLRHALPNTLTATLTVSGLLLSSLVVGSVLVETTFAWPGLGPTMVSAILARDYPMVQIIVLVYGAMVLFINLVVDLVLAALDPRSTIKQG</sequence>
<protein>
    <submittedName>
        <fullName evidence="9">ABC transporter permease</fullName>
    </submittedName>
</protein>
<evidence type="ECO:0000256" key="5">
    <source>
        <dbReference type="ARBA" id="ARBA00022989"/>
    </source>
</evidence>
<reference evidence="9 10" key="1">
    <citation type="submission" date="2020-10" db="EMBL/GenBank/DDBJ databases">
        <title>Connecting structure to function with the recovery of over 1000 high-quality activated sludge metagenome-assembled genomes encoding full-length rRNA genes using long-read sequencing.</title>
        <authorList>
            <person name="Singleton C.M."/>
            <person name="Petriglieri F."/>
            <person name="Kristensen J.M."/>
            <person name="Kirkegaard R.H."/>
            <person name="Michaelsen T.Y."/>
            <person name="Andersen M.H."/>
            <person name="Karst S.M."/>
            <person name="Dueholm M.S."/>
            <person name="Nielsen P.H."/>
            <person name="Albertsen M."/>
        </authorList>
    </citation>
    <scope>NUCLEOTIDE SEQUENCE [LARGE SCALE GENOMIC DNA]</scope>
    <source>
        <strain evidence="9">AalE_18-Q3-R2-46_BAT3C.188</strain>
    </source>
</reference>
<dbReference type="Gene3D" id="1.10.3720.10">
    <property type="entry name" value="MetI-like"/>
    <property type="match status" value="1"/>
</dbReference>
<evidence type="ECO:0000256" key="3">
    <source>
        <dbReference type="ARBA" id="ARBA00022475"/>
    </source>
</evidence>
<keyword evidence="2 7" id="KW-0813">Transport</keyword>
<dbReference type="AlphaFoldDB" id="A0A935CES3"/>
<comment type="caution">
    <text evidence="9">The sequence shown here is derived from an EMBL/GenBank/DDBJ whole genome shotgun (WGS) entry which is preliminary data.</text>
</comment>
<gene>
    <name evidence="9" type="ORF">IPF40_14220</name>
</gene>
<evidence type="ECO:0000313" key="10">
    <source>
        <dbReference type="Proteomes" id="UP000718281"/>
    </source>
</evidence>
<comment type="subcellular location">
    <subcellularLocation>
        <location evidence="1 7">Cell membrane</location>
        <topology evidence="1 7">Multi-pass membrane protein</topology>
    </subcellularLocation>
</comment>
<name>A0A935CES3_9MICO</name>
<evidence type="ECO:0000256" key="7">
    <source>
        <dbReference type="RuleBase" id="RU363032"/>
    </source>
</evidence>
<feature type="transmembrane region" description="Helical" evidence="7">
    <location>
        <begin position="255"/>
        <end position="281"/>
    </location>
</feature>
<feature type="transmembrane region" description="Helical" evidence="7">
    <location>
        <begin position="201"/>
        <end position="220"/>
    </location>
</feature>
<keyword evidence="4 7" id="KW-0812">Transmembrane</keyword>
<evidence type="ECO:0000256" key="2">
    <source>
        <dbReference type="ARBA" id="ARBA00022448"/>
    </source>
</evidence>
<dbReference type="SUPFAM" id="SSF161098">
    <property type="entry name" value="MetI-like"/>
    <property type="match status" value="1"/>
</dbReference>
<dbReference type="Pfam" id="PF19300">
    <property type="entry name" value="BPD_transp_1_N"/>
    <property type="match status" value="1"/>
</dbReference>
<keyword evidence="5 7" id="KW-1133">Transmembrane helix</keyword>
<feature type="transmembrane region" description="Helical" evidence="7">
    <location>
        <begin position="301"/>
        <end position="327"/>
    </location>
</feature>
<proteinExistence type="inferred from homology"/>
<evidence type="ECO:0000313" key="9">
    <source>
        <dbReference type="EMBL" id="MBK6302132.1"/>
    </source>
</evidence>
<feature type="domain" description="ABC transmembrane type-1" evidence="8">
    <location>
        <begin position="119"/>
        <end position="320"/>
    </location>
</feature>
<keyword evidence="3" id="KW-1003">Cell membrane</keyword>
<feature type="transmembrane region" description="Helical" evidence="7">
    <location>
        <begin position="123"/>
        <end position="146"/>
    </location>
</feature>
<dbReference type="PANTHER" id="PTHR43163:SF6">
    <property type="entry name" value="DIPEPTIDE TRANSPORT SYSTEM PERMEASE PROTEIN DPPB-RELATED"/>
    <property type="match status" value="1"/>
</dbReference>
<dbReference type="PROSITE" id="PS50928">
    <property type="entry name" value="ABC_TM1"/>
    <property type="match status" value="1"/>
</dbReference>
<comment type="similarity">
    <text evidence="7">Belongs to the binding-protein-dependent transport system permease family.</text>
</comment>
<dbReference type="CDD" id="cd06261">
    <property type="entry name" value="TM_PBP2"/>
    <property type="match status" value="1"/>
</dbReference>
<accession>A0A935CES3</accession>
<dbReference type="EMBL" id="JADIXZ010000007">
    <property type="protein sequence ID" value="MBK6302132.1"/>
    <property type="molecule type" value="Genomic_DNA"/>
</dbReference>
<dbReference type="GO" id="GO:0005886">
    <property type="term" value="C:plasma membrane"/>
    <property type="evidence" value="ECO:0007669"/>
    <property type="project" value="UniProtKB-SubCell"/>
</dbReference>
<dbReference type="InterPro" id="IPR000515">
    <property type="entry name" value="MetI-like"/>
</dbReference>
<dbReference type="InterPro" id="IPR045621">
    <property type="entry name" value="BPD_transp_1_N"/>
</dbReference>
<dbReference type="Pfam" id="PF00528">
    <property type="entry name" value="BPD_transp_1"/>
    <property type="match status" value="1"/>
</dbReference>
<dbReference type="Proteomes" id="UP000718281">
    <property type="component" value="Unassembled WGS sequence"/>
</dbReference>
<dbReference type="PANTHER" id="PTHR43163">
    <property type="entry name" value="DIPEPTIDE TRANSPORT SYSTEM PERMEASE PROTEIN DPPB-RELATED"/>
    <property type="match status" value="1"/>
</dbReference>
<feature type="transmembrane region" description="Helical" evidence="7">
    <location>
        <begin position="33"/>
        <end position="54"/>
    </location>
</feature>